<accession>A0A372J9N4</accession>
<keyword evidence="3" id="KW-1185">Reference proteome</keyword>
<dbReference type="SUPFAM" id="SSF47413">
    <property type="entry name" value="lambda repressor-like DNA-binding domains"/>
    <property type="match status" value="1"/>
</dbReference>
<dbReference type="CDD" id="cd00093">
    <property type="entry name" value="HTH_XRE"/>
    <property type="match status" value="1"/>
</dbReference>
<dbReference type="InterPro" id="IPR001387">
    <property type="entry name" value="Cro/C1-type_HTH"/>
</dbReference>
<evidence type="ECO:0000313" key="2">
    <source>
        <dbReference type="EMBL" id="RFU36700.1"/>
    </source>
</evidence>
<dbReference type="Pfam" id="PF19054">
    <property type="entry name" value="DUF5753"/>
    <property type="match status" value="1"/>
</dbReference>
<dbReference type="AlphaFoldDB" id="A0A372J9N4"/>
<sequence>MWSRRASAWHPSMIHSIENLKELPDSGFTRMITSCDGTLTLMPEIHAAGYSPTIKKRAVSRKLVQARKNVGMTTTEVCKRLRWSPSKLNYIEKSKWIEPNSDAVADLCELYGIEGAEREALINLAREGRQRGWWSRYNDVFRDEFPGFEAGASFVRTFQNTFVPGLLQTQGYIEAVTLTAGIDDPAEVERHVNARLERQRLLSRAESPVRLQAVIDENVITRLRPHDVRVTQLKHLVEMAGKENVELRLIPAIAGLYPGAGESFTYLGFTDPAERDIVYLETTIDYRFLEEKDELRRFTDRFGHLAEVALSPEATRDRLLDELKKEPA</sequence>
<reference evidence="2 3" key="1">
    <citation type="submission" date="2018-08" db="EMBL/GenBank/DDBJ databases">
        <title>Actinomadura jelena sp. nov., a novel Actinomycete isolated from soil in Chad.</title>
        <authorList>
            <person name="Shi L."/>
        </authorList>
    </citation>
    <scope>NUCLEOTIDE SEQUENCE [LARGE SCALE GENOMIC DNA]</scope>
    <source>
        <strain evidence="2 3">NEAU-G17</strain>
    </source>
</reference>
<dbReference type="Pfam" id="PF13560">
    <property type="entry name" value="HTH_31"/>
    <property type="match status" value="1"/>
</dbReference>
<evidence type="ECO:0000259" key="1">
    <source>
        <dbReference type="SMART" id="SM00530"/>
    </source>
</evidence>
<dbReference type="InterPro" id="IPR043917">
    <property type="entry name" value="DUF5753"/>
</dbReference>
<dbReference type="GO" id="GO:0003677">
    <property type="term" value="F:DNA binding"/>
    <property type="evidence" value="ECO:0007669"/>
    <property type="project" value="InterPro"/>
</dbReference>
<dbReference type="EMBL" id="QURH01001038">
    <property type="protein sequence ID" value="RFU36700.1"/>
    <property type="molecule type" value="Genomic_DNA"/>
</dbReference>
<name>A0A372J9N4_9ACTN</name>
<protein>
    <submittedName>
        <fullName evidence="2">XRE family transcriptional regulator</fullName>
    </submittedName>
</protein>
<gene>
    <name evidence="2" type="ORF">DZF91_36720</name>
</gene>
<evidence type="ECO:0000313" key="3">
    <source>
        <dbReference type="Proteomes" id="UP000261811"/>
    </source>
</evidence>
<dbReference type="Gene3D" id="1.10.260.40">
    <property type="entry name" value="lambda repressor-like DNA-binding domains"/>
    <property type="match status" value="1"/>
</dbReference>
<dbReference type="InterPro" id="IPR010982">
    <property type="entry name" value="Lambda_DNA-bd_dom_sf"/>
</dbReference>
<comment type="caution">
    <text evidence="2">The sequence shown here is derived from an EMBL/GenBank/DDBJ whole genome shotgun (WGS) entry which is preliminary data.</text>
</comment>
<proteinExistence type="predicted"/>
<dbReference type="SMART" id="SM00530">
    <property type="entry name" value="HTH_XRE"/>
    <property type="match status" value="1"/>
</dbReference>
<organism evidence="2 3">
    <name type="scientific">Actinomadura logoneensis</name>
    <dbReference type="NCBI Taxonomy" id="2293572"/>
    <lineage>
        <taxon>Bacteria</taxon>
        <taxon>Bacillati</taxon>
        <taxon>Actinomycetota</taxon>
        <taxon>Actinomycetes</taxon>
        <taxon>Streptosporangiales</taxon>
        <taxon>Thermomonosporaceae</taxon>
        <taxon>Actinomadura</taxon>
    </lineage>
</organism>
<feature type="domain" description="HTH cro/C1-type" evidence="1">
    <location>
        <begin position="62"/>
        <end position="118"/>
    </location>
</feature>
<dbReference type="Proteomes" id="UP000261811">
    <property type="component" value="Unassembled WGS sequence"/>
</dbReference>